<dbReference type="GO" id="GO:0046872">
    <property type="term" value="F:metal ion binding"/>
    <property type="evidence" value="ECO:0007669"/>
    <property type="project" value="UniProtKB-KW"/>
</dbReference>
<dbReference type="InterPro" id="IPR044203">
    <property type="entry name" value="GlbO/GLB3-like"/>
</dbReference>
<evidence type="ECO:0000256" key="6">
    <source>
        <dbReference type="ARBA" id="ARBA00034496"/>
    </source>
</evidence>
<sequence>MLQPFAPDQTPYELIGGAETVQRLVNAFYKRVGQHPDLKPIFPEDLTPVARRQYKFLTQFFGGPPLYSQEYGPPMLRARHMPFPITPKRARAWLSCMSEALEEAGIEEPIRGFLFERLTMTAHHMINTPDDEEAAPRKSIDPGRE</sequence>
<reference evidence="10 12" key="3">
    <citation type="submission" date="2020-04" db="EMBL/GenBank/DDBJ databases">
        <authorList>
            <person name="Hogendoorn C."/>
        </authorList>
    </citation>
    <scope>NUCLEOTIDE SEQUENCE [LARGE SCALE GENOMIC DNA]</scope>
    <source>
        <strain evidence="10">COOX1</strain>
    </source>
</reference>
<keyword evidence="3 7" id="KW-0349">Heme</keyword>
<name>A0A2K8N8W7_9BACL</name>
<dbReference type="GO" id="GO:0005344">
    <property type="term" value="F:oxygen carrier activity"/>
    <property type="evidence" value="ECO:0007669"/>
    <property type="project" value="InterPro"/>
</dbReference>
<evidence type="ECO:0000313" key="11">
    <source>
        <dbReference type="Proteomes" id="UP000231932"/>
    </source>
</evidence>
<dbReference type="AlphaFoldDB" id="A0A2K8N8W7"/>
<dbReference type="CDD" id="cd14772">
    <property type="entry name" value="TrHb2_Bs-trHb-like_O"/>
    <property type="match status" value="1"/>
</dbReference>
<dbReference type="InterPro" id="IPR012292">
    <property type="entry name" value="Globin/Proto"/>
</dbReference>
<dbReference type="Proteomes" id="UP000231932">
    <property type="component" value="Chromosome"/>
</dbReference>
<evidence type="ECO:0000313" key="10">
    <source>
        <dbReference type="EMBL" id="CAB3395391.1"/>
    </source>
</evidence>
<dbReference type="Gene3D" id="1.10.490.10">
    <property type="entry name" value="Globins"/>
    <property type="match status" value="1"/>
</dbReference>
<evidence type="ECO:0000256" key="8">
    <source>
        <dbReference type="SAM" id="MobiDB-lite"/>
    </source>
</evidence>
<dbReference type="EMBL" id="LR792683">
    <property type="protein sequence ID" value="CAB3395391.1"/>
    <property type="molecule type" value="Genomic_DNA"/>
</dbReference>
<reference evidence="11" key="1">
    <citation type="submission" date="2017-11" db="EMBL/GenBank/DDBJ databases">
        <title>Complete Genome Sequence of Kyrpidia sp. Strain EA-1, a thermophilic, hydrogen-oxidizing Bacterium, isolated from the Azores.</title>
        <authorList>
            <person name="Reiner J.E."/>
            <person name="Lapp C.J."/>
            <person name="Bunk B."/>
            <person name="Gescher J."/>
        </authorList>
    </citation>
    <scope>NUCLEOTIDE SEQUENCE [LARGE SCALE GENOMIC DNA]</scope>
    <source>
        <strain evidence="11">EA-1</strain>
    </source>
</reference>
<dbReference type="PANTHER" id="PTHR47366">
    <property type="entry name" value="TWO-ON-TWO HEMOGLOBIN-3"/>
    <property type="match status" value="1"/>
</dbReference>
<keyword evidence="4" id="KW-0479">Metal-binding</keyword>
<keyword evidence="2" id="KW-0813">Transport</keyword>
<keyword evidence="5" id="KW-0408">Iron</keyword>
<evidence type="ECO:0000313" key="12">
    <source>
        <dbReference type="Proteomes" id="UP000502196"/>
    </source>
</evidence>
<evidence type="ECO:0000256" key="1">
    <source>
        <dbReference type="ARBA" id="ARBA00001971"/>
    </source>
</evidence>
<dbReference type="RefSeq" id="WP_100668529.1">
    <property type="nucleotide sequence ID" value="NZ_CP024955.1"/>
</dbReference>
<dbReference type="FunFam" id="1.10.490.10:FF:000004">
    <property type="entry name" value="Group 2 hemoglobin yjbI"/>
    <property type="match status" value="1"/>
</dbReference>
<feature type="compositionally biased region" description="Basic and acidic residues" evidence="8">
    <location>
        <begin position="134"/>
        <end position="145"/>
    </location>
</feature>
<feature type="region of interest" description="Disordered" evidence="8">
    <location>
        <begin position="126"/>
        <end position="145"/>
    </location>
</feature>
<reference evidence="9" key="2">
    <citation type="journal article" date="2018" name="Genome Announc.">
        <title>Complete Genome Sequence of Kyrpidia sp. Strain EA-1, a Thermophilic Knallgas Bacterium, Isolated from the Azores.</title>
        <authorList>
            <person name="Reiner J.E."/>
            <person name="Lapp C.J."/>
            <person name="Bunk B."/>
            <person name="Sproer C."/>
            <person name="Overmann J."/>
            <person name="Gescher J."/>
        </authorList>
    </citation>
    <scope>NUCLEOTIDE SEQUENCE</scope>
    <source>
        <strain evidence="9">EA-1</strain>
    </source>
</reference>
<evidence type="ECO:0000256" key="7">
    <source>
        <dbReference type="PIRSR" id="PIRSR601486-1"/>
    </source>
</evidence>
<keyword evidence="11" id="KW-1185">Reference proteome</keyword>
<dbReference type="GO" id="GO:0020037">
    <property type="term" value="F:heme binding"/>
    <property type="evidence" value="ECO:0007669"/>
    <property type="project" value="InterPro"/>
</dbReference>
<comment type="cofactor">
    <cofactor evidence="1">
        <name>heme</name>
        <dbReference type="ChEBI" id="CHEBI:30413"/>
    </cofactor>
</comment>
<evidence type="ECO:0000313" key="9">
    <source>
        <dbReference type="EMBL" id="ATY85771.1"/>
    </source>
</evidence>
<evidence type="ECO:0000256" key="3">
    <source>
        <dbReference type="ARBA" id="ARBA00022617"/>
    </source>
</evidence>
<evidence type="ECO:0000256" key="4">
    <source>
        <dbReference type="ARBA" id="ARBA00022723"/>
    </source>
</evidence>
<dbReference type="Pfam" id="PF01152">
    <property type="entry name" value="Bac_globin"/>
    <property type="match status" value="1"/>
</dbReference>
<accession>A0A2K8N8W7</accession>
<dbReference type="Proteomes" id="UP000502196">
    <property type="component" value="Chromosome"/>
</dbReference>
<gene>
    <name evidence="10" type="primary">yjbI</name>
    <name evidence="10" type="ORF">COOX1_2888</name>
    <name evidence="9" type="ORF">CVV65_13225</name>
</gene>
<comment type="similarity">
    <text evidence="6">Belongs to the truncated hemoglobin family. Group II subfamily.</text>
</comment>
<evidence type="ECO:0000256" key="2">
    <source>
        <dbReference type="ARBA" id="ARBA00022448"/>
    </source>
</evidence>
<dbReference type="GO" id="GO:0019825">
    <property type="term" value="F:oxygen binding"/>
    <property type="evidence" value="ECO:0007669"/>
    <property type="project" value="InterPro"/>
</dbReference>
<dbReference type="EMBL" id="CP024955">
    <property type="protein sequence ID" value="ATY85771.1"/>
    <property type="molecule type" value="Genomic_DNA"/>
</dbReference>
<evidence type="ECO:0000256" key="5">
    <source>
        <dbReference type="ARBA" id="ARBA00023004"/>
    </source>
</evidence>
<proteinExistence type="inferred from homology"/>
<protein>
    <submittedName>
        <fullName evidence="9">Globin</fullName>
    </submittedName>
    <submittedName>
        <fullName evidence="10">Putative thiol management oxidoreductase component</fullName>
    </submittedName>
</protein>
<dbReference type="OrthoDB" id="9790913at2"/>
<organism evidence="9 11">
    <name type="scientific">Kyrpidia spormannii</name>
    <dbReference type="NCBI Taxonomy" id="2055160"/>
    <lineage>
        <taxon>Bacteria</taxon>
        <taxon>Bacillati</taxon>
        <taxon>Bacillota</taxon>
        <taxon>Bacilli</taxon>
        <taxon>Bacillales</taxon>
        <taxon>Alicyclobacillaceae</taxon>
        <taxon>Kyrpidia</taxon>
    </lineage>
</organism>
<dbReference type="InterPro" id="IPR009050">
    <property type="entry name" value="Globin-like_sf"/>
</dbReference>
<dbReference type="InterPro" id="IPR001486">
    <property type="entry name" value="Hemoglobin_trunc"/>
</dbReference>
<dbReference type="KEGG" id="kyr:CVV65_13225"/>
<dbReference type="SUPFAM" id="SSF46458">
    <property type="entry name" value="Globin-like"/>
    <property type="match status" value="1"/>
</dbReference>
<feature type="binding site" description="distal binding residue" evidence="7">
    <location>
        <position position="123"/>
    </location>
    <ligand>
        <name>heme</name>
        <dbReference type="ChEBI" id="CHEBI:30413"/>
    </ligand>
    <ligandPart>
        <name>Fe</name>
        <dbReference type="ChEBI" id="CHEBI:18248"/>
    </ligandPart>
</feature>
<dbReference type="PANTHER" id="PTHR47366:SF1">
    <property type="entry name" value="TWO-ON-TWO HEMOGLOBIN-3"/>
    <property type="match status" value="1"/>
</dbReference>